<proteinExistence type="predicted"/>
<keyword evidence="2" id="KW-1185">Reference proteome</keyword>
<evidence type="ECO:0000313" key="2">
    <source>
        <dbReference type="Proteomes" id="UP000647339"/>
    </source>
</evidence>
<organism evidence="1 2">
    <name type="scientific">Echinicola rosea</name>
    <dbReference type="NCBI Taxonomy" id="1807691"/>
    <lineage>
        <taxon>Bacteria</taxon>
        <taxon>Pseudomonadati</taxon>
        <taxon>Bacteroidota</taxon>
        <taxon>Cytophagia</taxon>
        <taxon>Cytophagales</taxon>
        <taxon>Cyclobacteriaceae</taxon>
        <taxon>Echinicola</taxon>
    </lineage>
</organism>
<dbReference type="Gene3D" id="1.25.40.390">
    <property type="match status" value="2"/>
</dbReference>
<dbReference type="InterPro" id="IPR041662">
    <property type="entry name" value="SusD-like_2"/>
</dbReference>
<dbReference type="InterPro" id="IPR011990">
    <property type="entry name" value="TPR-like_helical_dom_sf"/>
</dbReference>
<sequence length="563" mass="63141">MKNKSNIYIGLLMSLICCIGFTSCDNNLDKMNVNPYGIAPGEVNPNLLMPTILASAAQSYADLGVNDLAGAVQHTQKNGWYGGHNNYGWESKDWTGWYDILRNNDLLYNRAVELENNYFQAVSLTMKSFVFGNITDLWGDAPYTNALRGNELDPNFQYPQFDSQEVIYDGIIADLQTAVTLFNDANTTAVVPENDLYFGGDIAGWKRFANSLLLRYYMRISTKKPDVAQTGIEAIYASGEYIQSVSQDAALDYTGGASDIWITRHIAMDPDDFQRYQACQTFIDQLMRTNDPRLPVWFAPVRVQWEADESLEVAAEDFIRNDGEPLGVITYPFDDFVNDYADENFTRRYNPNLVSYNDAEYVGLPPSLMVPESYNGNPSPGQGTQNQHVSQLADIYQSAGTPGDILKARLVSSAEVSFILAEAALKGWNVGDAETHYYEGIQKSLTVWEQEANYDSFIAEEGVIFNNTLEQVMEQKWVASWTAAAEAFADYKRTGYPNLATGPQSPQPRVALRFQYGNDEYNNNADNITDALERLELTDYSGGFGKDSQWSKSWLYQGTTAPW</sequence>
<dbReference type="EMBL" id="BMIU01000012">
    <property type="protein sequence ID" value="GGF36853.1"/>
    <property type="molecule type" value="Genomic_DNA"/>
</dbReference>
<reference evidence="2" key="1">
    <citation type="journal article" date="2019" name="Int. J. Syst. Evol. Microbiol.">
        <title>The Global Catalogue of Microorganisms (GCM) 10K type strain sequencing project: providing services to taxonomists for standard genome sequencing and annotation.</title>
        <authorList>
            <consortium name="The Broad Institute Genomics Platform"/>
            <consortium name="The Broad Institute Genome Sequencing Center for Infectious Disease"/>
            <person name="Wu L."/>
            <person name="Ma J."/>
        </authorList>
    </citation>
    <scope>NUCLEOTIDE SEQUENCE [LARGE SCALE GENOMIC DNA]</scope>
    <source>
        <strain evidence="2">CGMCC 1.15407</strain>
    </source>
</reference>
<accession>A0ABQ1V4Y5</accession>
<dbReference type="Proteomes" id="UP000647339">
    <property type="component" value="Unassembled WGS sequence"/>
</dbReference>
<dbReference type="SUPFAM" id="SSF48452">
    <property type="entry name" value="TPR-like"/>
    <property type="match status" value="1"/>
</dbReference>
<gene>
    <name evidence="1" type="ORF">GCM10011339_26710</name>
</gene>
<dbReference type="RefSeq" id="WP_229683422.1">
    <property type="nucleotide sequence ID" value="NZ_BMIU01000012.1"/>
</dbReference>
<dbReference type="Pfam" id="PF12771">
    <property type="entry name" value="SusD-like_2"/>
    <property type="match status" value="2"/>
</dbReference>
<protein>
    <recommendedName>
        <fullName evidence="3">SusD/RagB family nutrient-binding outer membrane lipoprotein</fullName>
    </recommendedName>
</protein>
<name>A0ABQ1V4Y5_9BACT</name>
<dbReference type="PROSITE" id="PS51257">
    <property type="entry name" value="PROKAR_LIPOPROTEIN"/>
    <property type="match status" value="1"/>
</dbReference>
<evidence type="ECO:0008006" key="3">
    <source>
        <dbReference type="Google" id="ProtNLM"/>
    </source>
</evidence>
<evidence type="ECO:0000313" key="1">
    <source>
        <dbReference type="EMBL" id="GGF36853.1"/>
    </source>
</evidence>
<comment type="caution">
    <text evidence="1">The sequence shown here is derived from an EMBL/GenBank/DDBJ whole genome shotgun (WGS) entry which is preliminary data.</text>
</comment>